<gene>
    <name evidence="2" type="ORF">VP323_00022</name>
</gene>
<feature type="transmembrane region" description="Helical" evidence="1">
    <location>
        <begin position="173"/>
        <end position="193"/>
    </location>
</feature>
<feature type="transmembrane region" description="Helical" evidence="1">
    <location>
        <begin position="296"/>
        <end position="317"/>
    </location>
</feature>
<feature type="transmembrane region" description="Helical" evidence="1">
    <location>
        <begin position="30"/>
        <end position="46"/>
    </location>
</feature>
<sequence>MLTYFSLILFVLQVLLLLSRIRISKNIKCFFSVLISSVFFIVFYHFKLNSYANDYLSYFHWFLSVAELDSIQSILSYRSDSFLSFYFYLSSYILGVSKLSFDISIWVLFFIAILIISRVILNYEEVATFLCLIVFSRLFFEYTGNTLRSFLSAIFIIPFVYFGLEIYKRLSFIIYYFVSFLTHFKLNFFITIFRLISGFVSLFQRHNIKSNNFLSLFFLLSVILFVLKFFLGFKFESLIGFLIDLVSSYDGDVKLRTERLDSAFELSLPLFIQILTYVFYPIGVCVFFQSDKNYELLFFLILSLLTIAVFFPEYFLIERLCQVVFIVGMLEISKKGISNIFYIPIIIVNFYSIYTIQFG</sequence>
<name>A0A7M1VVI9_VIBPH</name>
<reference evidence="2" key="1">
    <citation type="submission" date="2020-08" db="EMBL/GenBank/DDBJ databases">
        <title>Genetic structure, function and evolution of capsule biosynthesis loci in Vibrio parahaemolyticus.</title>
        <authorList>
            <person name="Li L."/>
            <person name="Bian S."/>
        </authorList>
    </citation>
    <scope>NUCLEOTIDE SEQUENCE</scope>
    <source>
        <strain evidence="2">VP323</strain>
    </source>
</reference>
<keyword evidence="1" id="KW-1133">Transmembrane helix</keyword>
<dbReference type="AlphaFoldDB" id="A0A7M1VVI9"/>
<dbReference type="EMBL" id="MT898122">
    <property type="protein sequence ID" value="QOS19057.1"/>
    <property type="molecule type" value="Genomic_DNA"/>
</dbReference>
<feature type="transmembrane region" description="Helical" evidence="1">
    <location>
        <begin position="337"/>
        <end position="356"/>
    </location>
</feature>
<keyword evidence="1" id="KW-0812">Transmembrane</keyword>
<feature type="transmembrane region" description="Helical" evidence="1">
    <location>
        <begin position="99"/>
        <end position="120"/>
    </location>
</feature>
<keyword evidence="1" id="KW-0472">Membrane</keyword>
<feature type="transmembrane region" description="Helical" evidence="1">
    <location>
        <begin position="150"/>
        <end position="167"/>
    </location>
</feature>
<organism evidence="2">
    <name type="scientific">Vibrio parahaemolyticus</name>
    <dbReference type="NCBI Taxonomy" id="670"/>
    <lineage>
        <taxon>Bacteria</taxon>
        <taxon>Pseudomonadati</taxon>
        <taxon>Pseudomonadota</taxon>
        <taxon>Gammaproteobacteria</taxon>
        <taxon>Vibrionales</taxon>
        <taxon>Vibrionaceae</taxon>
        <taxon>Vibrio</taxon>
    </lineage>
</organism>
<evidence type="ECO:0000256" key="1">
    <source>
        <dbReference type="SAM" id="Phobius"/>
    </source>
</evidence>
<feature type="transmembrane region" description="Helical" evidence="1">
    <location>
        <begin position="213"/>
        <end position="231"/>
    </location>
</feature>
<protein>
    <submittedName>
        <fullName evidence="2">Uncharacterized protein</fullName>
    </submittedName>
</protein>
<accession>A0A7M1VVI9</accession>
<feature type="transmembrane region" description="Helical" evidence="1">
    <location>
        <begin position="270"/>
        <end position="289"/>
    </location>
</feature>
<feature type="transmembrane region" description="Helical" evidence="1">
    <location>
        <begin position="6"/>
        <end position="23"/>
    </location>
</feature>
<proteinExistence type="predicted"/>
<evidence type="ECO:0000313" key="2">
    <source>
        <dbReference type="EMBL" id="QOS19057.1"/>
    </source>
</evidence>